<gene>
    <name evidence="1" type="ORF">MNOR_LOCUS10252</name>
</gene>
<name>A0AAV2QAT3_MEGNR</name>
<evidence type="ECO:0000313" key="1">
    <source>
        <dbReference type="EMBL" id="CAL4076803.1"/>
    </source>
</evidence>
<evidence type="ECO:0000313" key="2">
    <source>
        <dbReference type="Proteomes" id="UP001497623"/>
    </source>
</evidence>
<sequence length="107" mass="12299">SILYQKIFTEKKMGLLSSLSKLCLPFPHPSYLHTFIFLLLPSHPTPNPPPHSHTSPPFYHPPSTYIYGSTTIISVAAYVFDPCLSPLFFSKNTWPFVTYLQDIYPYF</sequence>
<proteinExistence type="predicted"/>
<reference evidence="1 2" key="1">
    <citation type="submission" date="2024-05" db="EMBL/GenBank/DDBJ databases">
        <authorList>
            <person name="Wallberg A."/>
        </authorList>
    </citation>
    <scope>NUCLEOTIDE SEQUENCE [LARGE SCALE GENOMIC DNA]</scope>
</reference>
<dbReference type="EMBL" id="CAXKWB010005119">
    <property type="protein sequence ID" value="CAL4076803.1"/>
    <property type="molecule type" value="Genomic_DNA"/>
</dbReference>
<protein>
    <submittedName>
        <fullName evidence="1">Uncharacterized protein</fullName>
    </submittedName>
</protein>
<dbReference type="AlphaFoldDB" id="A0AAV2QAT3"/>
<feature type="non-terminal residue" evidence="1">
    <location>
        <position position="1"/>
    </location>
</feature>
<comment type="caution">
    <text evidence="1">The sequence shown here is derived from an EMBL/GenBank/DDBJ whole genome shotgun (WGS) entry which is preliminary data.</text>
</comment>
<organism evidence="1 2">
    <name type="scientific">Meganyctiphanes norvegica</name>
    <name type="common">Northern krill</name>
    <name type="synonym">Thysanopoda norvegica</name>
    <dbReference type="NCBI Taxonomy" id="48144"/>
    <lineage>
        <taxon>Eukaryota</taxon>
        <taxon>Metazoa</taxon>
        <taxon>Ecdysozoa</taxon>
        <taxon>Arthropoda</taxon>
        <taxon>Crustacea</taxon>
        <taxon>Multicrustacea</taxon>
        <taxon>Malacostraca</taxon>
        <taxon>Eumalacostraca</taxon>
        <taxon>Eucarida</taxon>
        <taxon>Euphausiacea</taxon>
        <taxon>Euphausiidae</taxon>
        <taxon>Meganyctiphanes</taxon>
    </lineage>
</organism>
<accession>A0AAV2QAT3</accession>
<keyword evidence="2" id="KW-1185">Reference proteome</keyword>
<dbReference type="Proteomes" id="UP001497623">
    <property type="component" value="Unassembled WGS sequence"/>
</dbReference>